<gene>
    <name evidence="4" type="ORF">OWR29_40020</name>
</gene>
<proteinExistence type="predicted"/>
<dbReference type="InterPro" id="IPR001647">
    <property type="entry name" value="HTH_TetR"/>
</dbReference>
<comment type="caution">
    <text evidence="4">The sequence shown here is derived from an EMBL/GenBank/DDBJ whole genome shotgun (WGS) entry which is preliminary data.</text>
</comment>
<dbReference type="Gene3D" id="1.10.357.10">
    <property type="entry name" value="Tetracycline Repressor, domain 2"/>
    <property type="match status" value="1"/>
</dbReference>
<evidence type="ECO:0000256" key="1">
    <source>
        <dbReference type="ARBA" id="ARBA00023125"/>
    </source>
</evidence>
<dbReference type="PANTHER" id="PTHR30055:SF200">
    <property type="entry name" value="HTH-TYPE TRANSCRIPTIONAL REPRESSOR BDCR"/>
    <property type="match status" value="1"/>
</dbReference>
<accession>A0ABT4BCG7</accession>
<dbReference type="InterPro" id="IPR036271">
    <property type="entry name" value="Tet_transcr_reg_TetR-rel_C_sf"/>
</dbReference>
<dbReference type="InterPro" id="IPR009057">
    <property type="entry name" value="Homeodomain-like_sf"/>
</dbReference>
<evidence type="ECO:0000313" key="4">
    <source>
        <dbReference type="EMBL" id="MCY1144217.1"/>
    </source>
</evidence>
<dbReference type="Pfam" id="PF00440">
    <property type="entry name" value="TetR_N"/>
    <property type="match status" value="1"/>
</dbReference>
<reference evidence="4" key="1">
    <citation type="submission" date="2022-11" db="EMBL/GenBank/DDBJ databases">
        <authorList>
            <person name="Somphong A."/>
            <person name="Phongsopitanun W."/>
        </authorList>
    </citation>
    <scope>NUCLEOTIDE SEQUENCE</scope>
    <source>
        <strain evidence="4">Pm04-4</strain>
    </source>
</reference>
<dbReference type="EMBL" id="JAPNTZ010000019">
    <property type="protein sequence ID" value="MCY1144217.1"/>
    <property type="molecule type" value="Genomic_DNA"/>
</dbReference>
<keyword evidence="1 2" id="KW-0238">DNA-binding</keyword>
<protein>
    <submittedName>
        <fullName evidence="4">Helix-turn-helix domain containing protein</fullName>
    </submittedName>
</protein>
<evidence type="ECO:0000256" key="2">
    <source>
        <dbReference type="PROSITE-ProRule" id="PRU00335"/>
    </source>
</evidence>
<dbReference type="PROSITE" id="PS50977">
    <property type="entry name" value="HTH_TETR_2"/>
    <property type="match status" value="1"/>
</dbReference>
<sequence>METLRPQAVRSRERILAAAESLFRANGIGATGMDLVAASAPVSKRTLYKHFPDKASLVAAYLTEREARLLATGATAGPRERILAFFEAPAFTGAVAPCPFIAASVENPDPASPPHHQARESKLRVASLFTELAAELGVADAPRLGEMLALLHDGALARSQVLDDVAPLDHARTMAAMLLDSPG</sequence>
<evidence type="ECO:0000313" key="5">
    <source>
        <dbReference type="Proteomes" id="UP001151002"/>
    </source>
</evidence>
<dbReference type="PRINTS" id="PR00455">
    <property type="entry name" value="HTHTETR"/>
</dbReference>
<dbReference type="SUPFAM" id="SSF48498">
    <property type="entry name" value="Tetracyclin repressor-like, C-terminal domain"/>
    <property type="match status" value="1"/>
</dbReference>
<organism evidence="4 5">
    <name type="scientific">Paractinoplanes pyxinae</name>
    <dbReference type="NCBI Taxonomy" id="2997416"/>
    <lineage>
        <taxon>Bacteria</taxon>
        <taxon>Bacillati</taxon>
        <taxon>Actinomycetota</taxon>
        <taxon>Actinomycetes</taxon>
        <taxon>Micromonosporales</taxon>
        <taxon>Micromonosporaceae</taxon>
        <taxon>Paractinoplanes</taxon>
    </lineage>
</organism>
<dbReference type="InterPro" id="IPR050109">
    <property type="entry name" value="HTH-type_TetR-like_transc_reg"/>
</dbReference>
<dbReference type="Proteomes" id="UP001151002">
    <property type="component" value="Unassembled WGS sequence"/>
</dbReference>
<keyword evidence="5" id="KW-1185">Reference proteome</keyword>
<dbReference type="SUPFAM" id="SSF46689">
    <property type="entry name" value="Homeodomain-like"/>
    <property type="match status" value="1"/>
</dbReference>
<evidence type="ECO:0000259" key="3">
    <source>
        <dbReference type="PROSITE" id="PS50977"/>
    </source>
</evidence>
<dbReference type="RefSeq" id="WP_267568785.1">
    <property type="nucleotide sequence ID" value="NZ_JAPNTZ010000019.1"/>
</dbReference>
<feature type="DNA-binding region" description="H-T-H motif" evidence="2">
    <location>
        <begin position="32"/>
        <end position="51"/>
    </location>
</feature>
<feature type="domain" description="HTH tetR-type" evidence="3">
    <location>
        <begin position="9"/>
        <end position="69"/>
    </location>
</feature>
<name>A0ABT4BCG7_9ACTN</name>
<dbReference type="PANTHER" id="PTHR30055">
    <property type="entry name" value="HTH-TYPE TRANSCRIPTIONAL REGULATOR RUTR"/>
    <property type="match status" value="1"/>
</dbReference>